<dbReference type="GO" id="GO:0019706">
    <property type="term" value="F:protein-cysteine S-palmitoyltransferase activity"/>
    <property type="evidence" value="ECO:0007669"/>
    <property type="project" value="UniProtKB-EC"/>
</dbReference>
<feature type="transmembrane region" description="Helical" evidence="7">
    <location>
        <begin position="12"/>
        <end position="36"/>
    </location>
</feature>
<evidence type="ECO:0000259" key="8">
    <source>
        <dbReference type="Pfam" id="PF01529"/>
    </source>
</evidence>
<reference evidence="9 10" key="1">
    <citation type="journal article" date="2024" name="bioRxiv">
        <title>A reference genome for Trichogramma kaykai: A tiny desert-dwelling parasitoid wasp with competing sex-ratio distorters.</title>
        <authorList>
            <person name="Culotta J."/>
            <person name="Lindsey A.R."/>
        </authorList>
    </citation>
    <scope>NUCLEOTIDE SEQUENCE [LARGE SCALE GENOMIC DNA]</scope>
    <source>
        <strain evidence="9 10">KSX58</strain>
    </source>
</reference>
<evidence type="ECO:0000256" key="1">
    <source>
        <dbReference type="ARBA" id="ARBA00004141"/>
    </source>
</evidence>
<evidence type="ECO:0000313" key="10">
    <source>
        <dbReference type="Proteomes" id="UP001627154"/>
    </source>
</evidence>
<comment type="domain">
    <text evidence="7">The DHHC domain is required for palmitoyltransferase activity.</text>
</comment>
<evidence type="ECO:0000256" key="7">
    <source>
        <dbReference type="RuleBase" id="RU079119"/>
    </source>
</evidence>
<protein>
    <recommendedName>
        <fullName evidence="7">Palmitoyltransferase</fullName>
        <ecNumber evidence="7">2.3.1.225</ecNumber>
    </recommendedName>
</protein>
<evidence type="ECO:0000313" key="9">
    <source>
        <dbReference type="EMBL" id="KAL3399133.1"/>
    </source>
</evidence>
<organism evidence="9 10">
    <name type="scientific">Trichogramma kaykai</name>
    <dbReference type="NCBI Taxonomy" id="54128"/>
    <lineage>
        <taxon>Eukaryota</taxon>
        <taxon>Metazoa</taxon>
        <taxon>Ecdysozoa</taxon>
        <taxon>Arthropoda</taxon>
        <taxon>Hexapoda</taxon>
        <taxon>Insecta</taxon>
        <taxon>Pterygota</taxon>
        <taxon>Neoptera</taxon>
        <taxon>Endopterygota</taxon>
        <taxon>Hymenoptera</taxon>
        <taxon>Apocrita</taxon>
        <taxon>Proctotrupomorpha</taxon>
        <taxon>Chalcidoidea</taxon>
        <taxon>Trichogrammatidae</taxon>
        <taxon>Trichogramma</taxon>
    </lineage>
</organism>
<keyword evidence="2 7" id="KW-0808">Transferase</keyword>
<dbReference type="GO" id="GO:0016020">
    <property type="term" value="C:membrane"/>
    <property type="evidence" value="ECO:0007669"/>
    <property type="project" value="UniProtKB-SubCell"/>
</dbReference>
<name>A0ABD2X2R8_9HYME</name>
<evidence type="ECO:0000256" key="3">
    <source>
        <dbReference type="ARBA" id="ARBA00022692"/>
    </source>
</evidence>
<comment type="subcellular location">
    <subcellularLocation>
        <location evidence="1">Membrane</location>
        <topology evidence="1">Multi-pass membrane protein</topology>
    </subcellularLocation>
</comment>
<keyword evidence="10" id="KW-1185">Reference proteome</keyword>
<dbReference type="Pfam" id="PF01529">
    <property type="entry name" value="DHHC"/>
    <property type="match status" value="1"/>
</dbReference>
<dbReference type="InterPro" id="IPR001594">
    <property type="entry name" value="Palmitoyltrfase_DHHC"/>
</dbReference>
<feature type="transmembrane region" description="Helical" evidence="7">
    <location>
        <begin position="193"/>
        <end position="216"/>
    </location>
</feature>
<evidence type="ECO:0000256" key="6">
    <source>
        <dbReference type="ARBA" id="ARBA00023315"/>
    </source>
</evidence>
<dbReference type="EMBL" id="JBJJXI010000058">
    <property type="protein sequence ID" value="KAL3399133.1"/>
    <property type="molecule type" value="Genomic_DNA"/>
</dbReference>
<keyword evidence="6 7" id="KW-0012">Acyltransferase</keyword>
<dbReference type="AlphaFoldDB" id="A0ABD2X2R8"/>
<evidence type="ECO:0000256" key="2">
    <source>
        <dbReference type="ARBA" id="ARBA00022679"/>
    </source>
</evidence>
<dbReference type="Proteomes" id="UP001627154">
    <property type="component" value="Unassembled WGS sequence"/>
</dbReference>
<comment type="caution">
    <text evidence="9">The sequence shown here is derived from an EMBL/GenBank/DDBJ whole genome shotgun (WGS) entry which is preliminary data.</text>
</comment>
<keyword evidence="3 7" id="KW-0812">Transmembrane</keyword>
<feature type="transmembrane region" description="Helical" evidence="7">
    <location>
        <begin position="166"/>
        <end position="186"/>
    </location>
</feature>
<dbReference type="PANTHER" id="PTHR12246">
    <property type="entry name" value="PALMITOYLTRANSFERASE ZDHHC16"/>
    <property type="match status" value="1"/>
</dbReference>
<comment type="similarity">
    <text evidence="7">Belongs to the DHHC palmitoyltransferase family.</text>
</comment>
<gene>
    <name evidence="9" type="ORF">TKK_007357</name>
</gene>
<dbReference type="PROSITE" id="PS50216">
    <property type="entry name" value="DHHC"/>
    <property type="match status" value="1"/>
</dbReference>
<proteinExistence type="inferred from homology"/>
<dbReference type="EC" id="2.3.1.225" evidence="7"/>
<comment type="catalytic activity">
    <reaction evidence="7">
        <text>L-cysteinyl-[protein] + hexadecanoyl-CoA = S-hexadecanoyl-L-cysteinyl-[protein] + CoA</text>
        <dbReference type="Rhea" id="RHEA:36683"/>
        <dbReference type="Rhea" id="RHEA-COMP:10131"/>
        <dbReference type="Rhea" id="RHEA-COMP:11032"/>
        <dbReference type="ChEBI" id="CHEBI:29950"/>
        <dbReference type="ChEBI" id="CHEBI:57287"/>
        <dbReference type="ChEBI" id="CHEBI:57379"/>
        <dbReference type="ChEBI" id="CHEBI:74151"/>
        <dbReference type="EC" id="2.3.1.225"/>
    </reaction>
</comment>
<evidence type="ECO:0000256" key="5">
    <source>
        <dbReference type="ARBA" id="ARBA00023136"/>
    </source>
</evidence>
<feature type="transmembrane region" description="Helical" evidence="7">
    <location>
        <begin position="137"/>
        <end position="154"/>
    </location>
</feature>
<feature type="transmembrane region" description="Helical" evidence="7">
    <location>
        <begin position="48"/>
        <end position="71"/>
    </location>
</feature>
<sequence>MRVRKKLWPKTIGDFMSMLFLLIIVPLIYWFELWIVLPELYTPGTSAYYLHFCFGTFIMINIVGNITFTFLSDTSSEGVLIPSPEQNVENGWRFCSVCVEVHPPRSWHCNTCKTCILKRDHHCIFTGCCIGHFNQRYFLMFILYIFIGALYSLIYNNHFIWNRIEFEFPISIIKIMFPLAIFVFGFDDSIEHFYLMLYIVTIVGMLFSANLCIYHFNSVLLGCTANEKNKGIYKYSFRYIDNIKEVFGERWYLTWILPYVYSKLPHNGTDFKANPNVISNRKNR</sequence>
<evidence type="ECO:0000256" key="4">
    <source>
        <dbReference type="ARBA" id="ARBA00022989"/>
    </source>
</evidence>
<accession>A0ABD2X2R8</accession>
<keyword evidence="4 7" id="KW-1133">Transmembrane helix</keyword>
<dbReference type="InterPro" id="IPR039859">
    <property type="entry name" value="PFA4/ZDH16/20/ERF2-like"/>
</dbReference>
<feature type="domain" description="Palmitoyltransferase DHHC" evidence="8">
    <location>
        <begin position="90"/>
        <end position="230"/>
    </location>
</feature>
<keyword evidence="5 7" id="KW-0472">Membrane</keyword>